<dbReference type="GO" id="GO:0005524">
    <property type="term" value="F:ATP binding"/>
    <property type="evidence" value="ECO:0007669"/>
    <property type="project" value="UniProtKB-KW"/>
</dbReference>
<accession>U6LK04</accession>
<proteinExistence type="predicted"/>
<evidence type="ECO:0000256" key="1">
    <source>
        <dbReference type="ARBA" id="ARBA00022741"/>
    </source>
</evidence>
<dbReference type="PANTHER" id="PTHR23074">
    <property type="entry name" value="AAA DOMAIN-CONTAINING"/>
    <property type="match status" value="1"/>
</dbReference>
<sequence>MPHIGHCRNSAYLQRKLTERGRLKVVSSSSGYLAIDGCTAGFCIASYEGTKEEQAVLQGGLYTVEAVFKVLPGGAFDGQAVCILLDLAKAGDVTGVCDFCSLQINTSASVEDESRGNGEYAADLVQLIETELVWPAPGISFEDIVALSSAKDALRESVLLPLQMPNVLTGLLEPPKGIMLFGPPGTGVAEFESALQNTRPSVSADVALRFIEWDKEFGSR</sequence>
<dbReference type="InterPro" id="IPR050304">
    <property type="entry name" value="MT-severing_AAA_ATPase"/>
</dbReference>
<keyword evidence="5" id="KW-1185">Reference proteome</keyword>
<dbReference type="PANTHER" id="PTHR23074:SF83">
    <property type="entry name" value="VACUOLAR PROTEIN SORTING-ASSOCIATED PROTEIN 4A"/>
    <property type="match status" value="1"/>
</dbReference>
<evidence type="ECO:0000313" key="4">
    <source>
        <dbReference type="EMBL" id="CDJ49583.1"/>
    </source>
</evidence>
<reference evidence="4" key="2">
    <citation type="submission" date="2013-10" db="EMBL/GenBank/DDBJ databases">
        <authorList>
            <person name="Aslett M."/>
        </authorList>
    </citation>
    <scope>NUCLEOTIDE SEQUENCE [LARGE SCALE GENOMIC DNA]</scope>
    <source>
        <strain evidence="4">Houghton</strain>
    </source>
</reference>
<dbReference type="EMBL" id="HG711762">
    <property type="protein sequence ID" value="CDJ49583.1"/>
    <property type="molecule type" value="Genomic_DNA"/>
</dbReference>
<feature type="domain" description="Spastin/Vps4 C-terminal" evidence="3">
    <location>
        <begin position="188"/>
        <end position="218"/>
    </location>
</feature>
<evidence type="ECO:0000259" key="3">
    <source>
        <dbReference type="Pfam" id="PF09336"/>
    </source>
</evidence>
<organism evidence="4 5">
    <name type="scientific">Eimeria brunetti</name>
    <dbReference type="NCBI Taxonomy" id="51314"/>
    <lineage>
        <taxon>Eukaryota</taxon>
        <taxon>Sar</taxon>
        <taxon>Alveolata</taxon>
        <taxon>Apicomplexa</taxon>
        <taxon>Conoidasida</taxon>
        <taxon>Coccidia</taxon>
        <taxon>Eucoccidiorida</taxon>
        <taxon>Eimeriorina</taxon>
        <taxon>Eimeriidae</taxon>
        <taxon>Eimeria</taxon>
    </lineage>
</organism>
<gene>
    <name evidence="4" type="ORF">EBH_0064900</name>
</gene>
<dbReference type="Gene3D" id="3.40.50.300">
    <property type="entry name" value="P-loop containing nucleotide triphosphate hydrolases"/>
    <property type="match status" value="1"/>
</dbReference>
<protein>
    <submittedName>
        <fullName evidence="4">p60 katanin, putative</fullName>
    </submittedName>
</protein>
<dbReference type="InterPro" id="IPR015415">
    <property type="entry name" value="Spast_Vps4_C"/>
</dbReference>
<name>U6LK04_9EIME</name>
<keyword evidence="1" id="KW-0547">Nucleotide-binding</keyword>
<dbReference type="Pfam" id="PF09336">
    <property type="entry name" value="Vps4_C"/>
    <property type="match status" value="1"/>
</dbReference>
<keyword evidence="2" id="KW-0067">ATP-binding</keyword>
<dbReference type="AlphaFoldDB" id="U6LK04"/>
<reference evidence="4" key="1">
    <citation type="submission" date="2013-10" db="EMBL/GenBank/DDBJ databases">
        <title>Genomic analysis of the causative agents of coccidiosis in chickens.</title>
        <authorList>
            <person name="Reid A.J."/>
            <person name="Blake D."/>
            <person name="Billington K."/>
            <person name="Browne H."/>
            <person name="Dunn M."/>
            <person name="Hung S."/>
            <person name="Kawahara F."/>
            <person name="Miranda-Saavedra D."/>
            <person name="Mourier T."/>
            <person name="Nagra H."/>
            <person name="Otto T.D."/>
            <person name="Rawlings N."/>
            <person name="Sanchez A."/>
            <person name="Sanders M."/>
            <person name="Subramaniam C."/>
            <person name="Tay Y."/>
            <person name="Dear P."/>
            <person name="Doerig C."/>
            <person name="Gruber A."/>
            <person name="Parkinson J."/>
            <person name="Shirley M."/>
            <person name="Wan K.L."/>
            <person name="Berriman M."/>
            <person name="Tomley F."/>
            <person name="Pain A."/>
        </authorList>
    </citation>
    <scope>NUCLEOTIDE SEQUENCE [LARGE SCALE GENOMIC DNA]</scope>
    <source>
        <strain evidence="4">Houghton</strain>
    </source>
</reference>
<dbReference type="SUPFAM" id="SSF52540">
    <property type="entry name" value="P-loop containing nucleoside triphosphate hydrolases"/>
    <property type="match status" value="1"/>
</dbReference>
<dbReference type="VEuPathDB" id="ToxoDB:EBH_0064900"/>
<dbReference type="InterPro" id="IPR027417">
    <property type="entry name" value="P-loop_NTPase"/>
</dbReference>
<dbReference type="Proteomes" id="UP000030750">
    <property type="component" value="Unassembled WGS sequence"/>
</dbReference>
<evidence type="ECO:0000313" key="5">
    <source>
        <dbReference type="Proteomes" id="UP000030750"/>
    </source>
</evidence>
<dbReference type="OrthoDB" id="354409at2759"/>
<evidence type="ECO:0000256" key="2">
    <source>
        <dbReference type="ARBA" id="ARBA00022840"/>
    </source>
</evidence>